<name>A0ABV6J3J6_9BACL</name>
<accession>A0ABV6J3J6</accession>
<dbReference type="SUPFAM" id="SSF53850">
    <property type="entry name" value="Periplasmic binding protein-like II"/>
    <property type="match status" value="1"/>
</dbReference>
<dbReference type="InterPro" id="IPR006059">
    <property type="entry name" value="SBP"/>
</dbReference>
<dbReference type="Gene3D" id="3.40.190.10">
    <property type="entry name" value="Periplasmic binding protein-like II"/>
    <property type="match status" value="1"/>
</dbReference>
<dbReference type="PANTHER" id="PTHR43649">
    <property type="entry name" value="ARABINOSE-BINDING PROTEIN-RELATED"/>
    <property type="match status" value="1"/>
</dbReference>
<dbReference type="InterPro" id="IPR050490">
    <property type="entry name" value="Bact_solute-bd_prot1"/>
</dbReference>
<organism evidence="2 3">
    <name type="scientific">Paenibacillus mendelii</name>
    <dbReference type="NCBI Taxonomy" id="206163"/>
    <lineage>
        <taxon>Bacteria</taxon>
        <taxon>Bacillati</taxon>
        <taxon>Bacillota</taxon>
        <taxon>Bacilli</taxon>
        <taxon>Bacillales</taxon>
        <taxon>Paenibacillaceae</taxon>
        <taxon>Paenibacillus</taxon>
    </lineage>
</organism>
<keyword evidence="1" id="KW-0175">Coiled coil</keyword>
<dbReference type="EMBL" id="JBHLVF010000006">
    <property type="protein sequence ID" value="MFC0390112.1"/>
    <property type="molecule type" value="Genomic_DNA"/>
</dbReference>
<dbReference type="Pfam" id="PF01547">
    <property type="entry name" value="SBP_bac_1"/>
    <property type="match status" value="1"/>
</dbReference>
<protein>
    <submittedName>
        <fullName evidence="2">Extracellular solute-binding protein</fullName>
    </submittedName>
</protein>
<evidence type="ECO:0000256" key="1">
    <source>
        <dbReference type="SAM" id="Coils"/>
    </source>
</evidence>
<dbReference type="Proteomes" id="UP001589818">
    <property type="component" value="Unassembled WGS sequence"/>
</dbReference>
<dbReference type="RefSeq" id="WP_204820807.1">
    <property type="nucleotide sequence ID" value="NZ_JANHOF010000031.1"/>
</dbReference>
<evidence type="ECO:0000313" key="2">
    <source>
        <dbReference type="EMBL" id="MFC0390112.1"/>
    </source>
</evidence>
<feature type="coiled-coil region" evidence="1">
    <location>
        <begin position="409"/>
        <end position="463"/>
    </location>
</feature>
<dbReference type="Gene3D" id="2.60.120.260">
    <property type="entry name" value="Galactose-binding domain-like"/>
    <property type="match status" value="2"/>
</dbReference>
<reference evidence="2 3" key="1">
    <citation type="submission" date="2024-09" db="EMBL/GenBank/DDBJ databases">
        <authorList>
            <person name="Sun Q."/>
            <person name="Mori K."/>
        </authorList>
    </citation>
    <scope>NUCLEOTIDE SEQUENCE [LARGE SCALE GENOMIC DNA]</scope>
    <source>
        <strain evidence="2 3">CCM 4839</strain>
    </source>
</reference>
<sequence length="989" mass="113812">MMKRGIRTVQRLLLLILAVALIGVPVLSDHVQGEPKAADQGSENRIIQDVSTREPYFYSMANRWKMDNVPAGAQEIRIEARSFSAKSVDAEVSVGSYQGEDNVLLWSKPKGWVEYEVNAEKEGIYELETEYFPYIQEDGGHRQSVMMSVRINGDFPFREAHSIALERQFAEARPEKYDDAGNQLRSLIREETSWKTASFRDSEGAYSQPLLWHLNKGKNTIRIEAVREPVAVKSFRLQAPKVLAAYDDVKKMYPDVSANGNNEIIAIEGEQFSYKNSSSIQTQYDRSPHTKPASLNLVRYNTIGGTGWNKGGQAITWEFEAPKDGVYHLTLRAKQSLRKNLSVFRNIYIDGKIPFQEMKNVQFPYSSDWKGITLENPEGEPYEFYFTKGKHSIKMVATYEPYVPIILQIDQISKELRDVARELRIATGNSSDPYRVWNIDKDIPGMKERLDKLKTQFAQLTDQMLAINKVTDNVSQVFKTSAKDLEDLLQDPDEIPYSQLTIGTLQEKIETQRKDLMDTPFQIDRIFVSEPEAELPRMKSNFFEKSWNMVTTTFYSFTNKNQLDKQADDELNIWMFKGRDYVDELQQLANERFTPEHGIKVRINLIQSADLVVLGKAAGILPDIAIGISSGSIFDYALRDAIYDFSKFPDSKQLIDKFHPGIMQPYRYDGGIYGIPETNNFNIMFYRKDILQQLGLTVPQTWDDVYKMLPTLLQNEANFYVPPDNYSFFFFQKGVELYTKDGLSSALSEPQAFEAFKQWTDLYNVFGLERQVNSFYQQFRDGTLPIGIGDFNSYMQLLVAAPEIMNEWAIAPIPGTKQSDGTIARWAAGGAPTANVLFNDTPAEKRELAWEFMKWYMSDDIQTEFGLNLEQYRGETFRWNSANIQAFANMPWKQEDLDVILEQWQWIKEYPNVPGGYMTTREIGFAWNKVAIDQQNPRIALEQAVKEINREMKRKQQEFNYIDADGHVLKKLDLETISEPWKGVNLNDR</sequence>
<dbReference type="PANTHER" id="PTHR43649:SF27">
    <property type="entry name" value="EXTRACELLULAR SOLUTE-BINDING PROTEIN FAMILY 1"/>
    <property type="match status" value="1"/>
</dbReference>
<proteinExistence type="predicted"/>
<comment type="caution">
    <text evidence="2">The sequence shown here is derived from an EMBL/GenBank/DDBJ whole genome shotgun (WGS) entry which is preliminary data.</text>
</comment>
<evidence type="ECO:0000313" key="3">
    <source>
        <dbReference type="Proteomes" id="UP001589818"/>
    </source>
</evidence>
<gene>
    <name evidence="2" type="ORF">ACFFJ8_01860</name>
</gene>
<keyword evidence="3" id="KW-1185">Reference proteome</keyword>